<comment type="function">
    <text evidence="9">tRNA nucleus export receptor which facilitates tRNA translocation across the nuclear pore complex.</text>
</comment>
<dbReference type="SUPFAM" id="SSF48371">
    <property type="entry name" value="ARM repeat"/>
    <property type="match status" value="1"/>
</dbReference>
<evidence type="ECO:0000259" key="10">
    <source>
        <dbReference type="Pfam" id="PF08389"/>
    </source>
</evidence>
<keyword evidence="3 9" id="KW-0963">Cytoplasm</keyword>
<evidence type="ECO:0000256" key="4">
    <source>
        <dbReference type="ARBA" id="ARBA00022555"/>
    </source>
</evidence>
<keyword evidence="9" id="KW-0813">Transport</keyword>
<dbReference type="Pfam" id="PF08389">
    <property type="entry name" value="Xpo1"/>
    <property type="match status" value="1"/>
</dbReference>
<dbReference type="InterPro" id="IPR011989">
    <property type="entry name" value="ARM-like"/>
</dbReference>
<keyword evidence="4 9" id="KW-0820">tRNA-binding</keyword>
<dbReference type="PANTHER" id="PTHR15952">
    <property type="entry name" value="EXPORTIN-T/LOS1"/>
    <property type="match status" value="1"/>
</dbReference>
<evidence type="ECO:0000256" key="2">
    <source>
        <dbReference type="ARBA" id="ARBA00018928"/>
    </source>
</evidence>
<organism evidence="11 12">
    <name type="scientific">Perkinsus olseni</name>
    <name type="common">Perkinsus atlanticus</name>
    <dbReference type="NCBI Taxonomy" id="32597"/>
    <lineage>
        <taxon>Eukaryota</taxon>
        <taxon>Sar</taxon>
        <taxon>Alveolata</taxon>
        <taxon>Perkinsozoa</taxon>
        <taxon>Perkinsea</taxon>
        <taxon>Perkinsida</taxon>
        <taxon>Perkinsidae</taxon>
        <taxon>Perkinsus</taxon>
    </lineage>
</organism>
<dbReference type="AlphaFoldDB" id="A0A7J6NX02"/>
<evidence type="ECO:0000313" key="11">
    <source>
        <dbReference type="EMBL" id="KAF4688424.1"/>
    </source>
</evidence>
<evidence type="ECO:0000256" key="5">
    <source>
        <dbReference type="ARBA" id="ARBA00022884"/>
    </source>
</evidence>
<evidence type="ECO:0000256" key="6">
    <source>
        <dbReference type="ARBA" id="ARBA00023242"/>
    </source>
</evidence>
<dbReference type="GO" id="GO:0016363">
    <property type="term" value="C:nuclear matrix"/>
    <property type="evidence" value="ECO:0007669"/>
    <property type="project" value="TreeGrafter"/>
</dbReference>
<evidence type="ECO:0000256" key="3">
    <source>
        <dbReference type="ARBA" id="ARBA00022490"/>
    </source>
</evidence>
<dbReference type="GO" id="GO:0071528">
    <property type="term" value="P:tRNA re-export from nucleus"/>
    <property type="evidence" value="ECO:0007669"/>
    <property type="project" value="UniProtKB-UniRule"/>
</dbReference>
<proteinExistence type="inferred from homology"/>
<evidence type="ECO:0000256" key="1">
    <source>
        <dbReference type="ARBA" id="ARBA00004496"/>
    </source>
</evidence>
<reference evidence="11 12" key="1">
    <citation type="submission" date="2020-04" db="EMBL/GenBank/DDBJ databases">
        <title>Perkinsus olseni comparative genomics.</title>
        <authorList>
            <person name="Bogema D.R."/>
        </authorList>
    </citation>
    <scope>NUCLEOTIDE SEQUENCE [LARGE SCALE GENOMIC DNA]</scope>
    <source>
        <strain evidence="11">00978-12</strain>
    </source>
</reference>
<dbReference type="OrthoDB" id="26399at2759"/>
<evidence type="ECO:0000313" key="12">
    <source>
        <dbReference type="Proteomes" id="UP000541610"/>
    </source>
</evidence>
<comment type="similarity">
    <text evidence="9">Belongs to the exportin family.</text>
</comment>
<gene>
    <name evidence="11" type="ORF">FOZ60_002824</name>
</gene>
<protein>
    <recommendedName>
        <fullName evidence="2 9">Exportin-T</fullName>
    </recommendedName>
    <alternativeName>
        <fullName evidence="7 9">Exportin(tRNA)</fullName>
    </alternativeName>
    <alternativeName>
        <fullName evidence="8 9">tRNA exportin</fullName>
    </alternativeName>
</protein>
<comment type="subcellular location">
    <subcellularLocation>
        <location evidence="1 9">Cytoplasm</location>
    </subcellularLocation>
    <subcellularLocation>
        <location evidence="9">Nucleus</location>
    </subcellularLocation>
    <text evidence="9">Shuttles between the nucleus and the cytoplasm.</text>
</comment>
<evidence type="ECO:0000256" key="7">
    <source>
        <dbReference type="ARBA" id="ARBA00029784"/>
    </source>
</evidence>
<dbReference type="InterPro" id="IPR013598">
    <property type="entry name" value="Exportin-1/Importin-b-like"/>
</dbReference>
<dbReference type="Proteomes" id="UP000541610">
    <property type="component" value="Unassembled WGS sequence"/>
</dbReference>
<dbReference type="InterPro" id="IPR016024">
    <property type="entry name" value="ARM-type_fold"/>
</dbReference>
<dbReference type="GO" id="GO:0031267">
    <property type="term" value="F:small GTPase binding"/>
    <property type="evidence" value="ECO:0007669"/>
    <property type="project" value="InterPro"/>
</dbReference>
<comment type="caution">
    <text evidence="11">The sequence shown here is derived from an EMBL/GenBank/DDBJ whole genome shotgun (WGS) entry which is preliminary data.</text>
</comment>
<evidence type="ECO:0000256" key="9">
    <source>
        <dbReference type="RuleBase" id="RU366037"/>
    </source>
</evidence>
<name>A0A7J6NX02_PEROL</name>
<keyword evidence="5 9" id="KW-0694">RNA-binding</keyword>
<accession>A0A7J6NX02</accession>
<feature type="domain" description="Exportin-1/Importin-beta-like" evidence="10">
    <location>
        <begin position="107"/>
        <end position="244"/>
    </location>
</feature>
<dbReference type="EMBL" id="JABANP010000152">
    <property type="protein sequence ID" value="KAF4688424.1"/>
    <property type="molecule type" value="Genomic_DNA"/>
</dbReference>
<sequence>MSSTSVGAPDPVLVQAVDVLFNYRADPAARQKAEQFCTEVKQRADASEIICKCAFAPSGVSMEAQFWSLQALSQLAPGLNQAQRQGVRQALCHYVTTVLVPGAEVPVAIVNRIAVLYMQLMCNDYQSGVWSTAIKDLLQLSSASDRGLDFMLRVLVSLDQELIGDDVRNMHGSGESSLPMRVKDTMRERDINRIVEVLFNSLSAGKSTELSLNVLSRYVAWAEITLFANAHFIELVTKIVESNTCTLEQCQHVCTFIAAMCHKKMLPGKRLTMVLELDLLGHMERMTKACQADSRKLAKVSEMYDKVSENVMESQMLIRNSVEATDTTVMAAWRCVQNLVVALLEQFYAHSSFEIAASVDNSLQIFFGNVRKMISSSGEGEGKGLEGGGEACCNGGHAPVPGDDVDDGTEQEVAFTEFRSDVCKLIRKALAVDKDTALEFVRNTVSSITQGNQAAALADSQLEACLTMLHVCGEQKAYENELGPTATQILHCPGIMQHRSWLLRDASTPSACRPSSVVSVLRTLRSAKRASFLLVKFCKQHKAAVGPKVGPFVNELSSCLTIAPGQADRDYQDNLYEAVGTLLSQDIDDQAMTLLAVLGQFSTVLDRAGPDLVAVPPGGTTADCLYNRVMLALASLAKAIEKCSVGAGGLGHGPGEAAGQLRPLKANSTTQSADMAEFLGFVSHLVTQSDAELGRGLVSSQLPGLVNDLAPAWQAMPVLRSTPAVLGLIRLCIGTPGEVQLYTASIQIVSRLVEATSRATDPEFVRVMLADLLNLPELLPICSSQMLRNVGLTQKVLPPESQGRVQSVLQTTLGSGLAESPELARFYEGVVNGTLPPTQLRETLLQCVKITIAKMSGA</sequence>
<dbReference type="GO" id="GO:0005737">
    <property type="term" value="C:cytoplasm"/>
    <property type="evidence" value="ECO:0007669"/>
    <property type="project" value="UniProtKB-SubCell"/>
</dbReference>
<dbReference type="GO" id="GO:0005643">
    <property type="term" value="C:nuclear pore"/>
    <property type="evidence" value="ECO:0007669"/>
    <property type="project" value="TreeGrafter"/>
</dbReference>
<keyword evidence="6 9" id="KW-0539">Nucleus</keyword>
<dbReference type="PANTHER" id="PTHR15952:SF11">
    <property type="entry name" value="EXPORTIN-T"/>
    <property type="match status" value="1"/>
</dbReference>
<dbReference type="Gene3D" id="1.25.10.10">
    <property type="entry name" value="Leucine-rich Repeat Variant"/>
    <property type="match status" value="1"/>
</dbReference>
<evidence type="ECO:0000256" key="8">
    <source>
        <dbReference type="ARBA" id="ARBA00032199"/>
    </source>
</evidence>
<dbReference type="GO" id="GO:0000049">
    <property type="term" value="F:tRNA binding"/>
    <property type="evidence" value="ECO:0007669"/>
    <property type="project" value="UniProtKB-UniRule"/>
</dbReference>
<dbReference type="InterPro" id="IPR040017">
    <property type="entry name" value="XPOT"/>
</dbReference>